<dbReference type="InterPro" id="IPR036942">
    <property type="entry name" value="Beta-barrel_TonB_sf"/>
</dbReference>
<dbReference type="OrthoDB" id="8663017at2"/>
<evidence type="ECO:0000256" key="16">
    <source>
        <dbReference type="RuleBase" id="RU003357"/>
    </source>
</evidence>
<evidence type="ECO:0000259" key="19">
    <source>
        <dbReference type="Pfam" id="PF07715"/>
    </source>
</evidence>
<evidence type="ECO:0000313" key="21">
    <source>
        <dbReference type="Proteomes" id="UP000027987"/>
    </source>
</evidence>
<feature type="domain" description="TonB-dependent receptor plug" evidence="19">
    <location>
        <begin position="75"/>
        <end position="171"/>
    </location>
</feature>
<evidence type="ECO:0000256" key="12">
    <source>
        <dbReference type="ARBA" id="ARBA00023170"/>
    </source>
</evidence>
<evidence type="ECO:0000256" key="15">
    <source>
        <dbReference type="PROSITE-ProRule" id="PRU10144"/>
    </source>
</evidence>
<name>A0A075K5D0_9GAMM</name>
<evidence type="ECO:0000256" key="3">
    <source>
        <dbReference type="ARBA" id="ARBA00022448"/>
    </source>
</evidence>
<comment type="similarity">
    <text evidence="2 14 16">Belongs to the TonB-dependent receptor family.</text>
</comment>
<evidence type="ECO:0000256" key="4">
    <source>
        <dbReference type="ARBA" id="ARBA00022452"/>
    </source>
</evidence>
<dbReference type="FunFam" id="2.170.130.10:FF:000010">
    <property type="entry name" value="Ferripyoverdine receptor"/>
    <property type="match status" value="1"/>
</dbReference>
<keyword evidence="3 14" id="KW-0813">Transport</keyword>
<dbReference type="SUPFAM" id="SSF56935">
    <property type="entry name" value="Porins"/>
    <property type="match status" value="1"/>
</dbReference>
<dbReference type="PROSITE" id="PS52016">
    <property type="entry name" value="TONB_DEPENDENT_REC_3"/>
    <property type="match status" value="1"/>
</dbReference>
<evidence type="ECO:0000256" key="7">
    <source>
        <dbReference type="ARBA" id="ARBA00022729"/>
    </source>
</evidence>
<protein>
    <submittedName>
        <fullName evidence="20">TonB-dependent receptor</fullName>
    </submittedName>
</protein>
<accession>A0A075K5D0</accession>
<sequence length="719" mass="79619">MPSLARRPFSYRTLALALSLTLTAPLLHAEDVPDAPDATKVKNLEGVQSTATVTGDGDSYTTRTPAGATRLPLTLRQTPQSVSVVTDQQMKDFNLTNINAVLDTTTGVNVERVETDRTYYSARGFDVTNFLVDGVGLPFANGQQEGDLDTAVYQRIEVLRGANGLLSFTGNPSATINFVRKRPTADFQGDIGLTVGSWDNRRLDVDLSGPLNASRSVRGRFIAADQDTDSYLDRYNLRKQVLSGIVDADLGSSTLLTAGVTYQKNKTHGGMWGALPLYNTDGTPTDYGRDTSTSADWSRWNIADTRTFVELTRQLGNDWSLKASLNYRRIAEDSNLFYVYGTPDAQTGLGLYAYPSAYTSNEKQYVADLYATGPFELAGRRHELVLGANWAKDDVRQLSSYGEGIGTPLPPLTEWTGNYPEPPFDASYGHGDFHIKRKTLYGTARWSLADPVTLITGASLVHIEQYGENYGVPSNYGKTETTPFVGLVYDFAKNYSAYVSYARLFNPQTQTDDNHKVLDPVTGANLEAGVKGEWYDGRLNASFALFRSRQDGLAEYAGHNMATNQDYYTGINAVSKGYEFDVSGQLTDQWQISGGYTQLGITDPDGHNVRTYVPRRMFRLTTSYRFDALPGFKVGGTLRWQDRIYRDQQAVALDGSEIFTRQGSYAVLGLMAGYDFGQHWGTTVNIDNVTDRKYITSLYWAQGFYSAPRSVMLNVRYAF</sequence>
<organism evidence="20 21">
    <name type="scientific">Dyella japonica A8</name>
    <dbReference type="NCBI Taxonomy" id="1217721"/>
    <lineage>
        <taxon>Bacteria</taxon>
        <taxon>Pseudomonadati</taxon>
        <taxon>Pseudomonadota</taxon>
        <taxon>Gammaproteobacteria</taxon>
        <taxon>Lysobacterales</taxon>
        <taxon>Rhodanobacteraceae</taxon>
        <taxon>Dyella</taxon>
    </lineage>
</organism>
<keyword evidence="11 14" id="KW-0472">Membrane</keyword>
<keyword evidence="9" id="KW-0406">Ion transport</keyword>
<dbReference type="InterPro" id="IPR039426">
    <property type="entry name" value="TonB-dep_rcpt-like"/>
</dbReference>
<comment type="subcellular location">
    <subcellularLocation>
        <location evidence="1 14">Cell outer membrane</location>
        <topology evidence="1 14">Multi-pass membrane protein</topology>
    </subcellularLocation>
</comment>
<dbReference type="Proteomes" id="UP000027987">
    <property type="component" value="Chromosome"/>
</dbReference>
<dbReference type="PANTHER" id="PTHR32552">
    <property type="entry name" value="FERRICHROME IRON RECEPTOR-RELATED"/>
    <property type="match status" value="1"/>
</dbReference>
<dbReference type="STRING" id="1217721.HY57_19710"/>
<dbReference type="InterPro" id="IPR000531">
    <property type="entry name" value="Beta-barrel_TonB"/>
</dbReference>
<evidence type="ECO:0000313" key="20">
    <source>
        <dbReference type="EMBL" id="AIF49320.1"/>
    </source>
</evidence>
<evidence type="ECO:0000256" key="6">
    <source>
        <dbReference type="ARBA" id="ARBA00022692"/>
    </source>
</evidence>
<dbReference type="InterPro" id="IPR037066">
    <property type="entry name" value="Plug_dom_sf"/>
</dbReference>
<dbReference type="KEGG" id="dja:HY57_19710"/>
<feature type="signal peptide" evidence="17">
    <location>
        <begin position="1"/>
        <end position="29"/>
    </location>
</feature>
<evidence type="ECO:0000256" key="17">
    <source>
        <dbReference type="SAM" id="SignalP"/>
    </source>
</evidence>
<feature type="short sequence motif" description="TonB C-terminal box" evidence="15">
    <location>
        <begin position="702"/>
        <end position="719"/>
    </location>
</feature>
<keyword evidence="12 20" id="KW-0675">Receptor</keyword>
<dbReference type="GO" id="GO:0038023">
    <property type="term" value="F:signaling receptor activity"/>
    <property type="evidence" value="ECO:0007669"/>
    <property type="project" value="InterPro"/>
</dbReference>
<dbReference type="CDD" id="cd01347">
    <property type="entry name" value="ligand_gated_channel"/>
    <property type="match status" value="1"/>
</dbReference>
<dbReference type="Gene3D" id="2.170.130.10">
    <property type="entry name" value="TonB-dependent receptor, plug domain"/>
    <property type="match status" value="1"/>
</dbReference>
<keyword evidence="4 14" id="KW-1134">Transmembrane beta strand</keyword>
<dbReference type="PANTHER" id="PTHR32552:SF74">
    <property type="entry name" value="HYDROXAMATE SIDEROPHORE RECEPTOR FHUE"/>
    <property type="match status" value="1"/>
</dbReference>
<evidence type="ECO:0000256" key="9">
    <source>
        <dbReference type="ARBA" id="ARBA00023065"/>
    </source>
</evidence>
<reference evidence="20 21" key="1">
    <citation type="submission" date="2014-07" db="EMBL/GenBank/DDBJ databases">
        <title>Complete Genome Sequence of Dyella japonica Strain A8 Isolated from Malaysian Tropical Soil.</title>
        <authorList>
            <person name="Hui R.K.H."/>
            <person name="Chen J.-W."/>
            <person name="Chan K.-G."/>
            <person name="Leung F.C.C."/>
        </authorList>
    </citation>
    <scope>NUCLEOTIDE SEQUENCE [LARGE SCALE GENOMIC DNA]</scope>
    <source>
        <strain evidence="20 21">A8</strain>
    </source>
</reference>
<feature type="chain" id="PRO_5001706765" evidence="17">
    <location>
        <begin position="30"/>
        <end position="719"/>
    </location>
</feature>
<dbReference type="RefSeq" id="WP_019467137.1">
    <property type="nucleotide sequence ID" value="NZ_ALOY01000181.1"/>
</dbReference>
<dbReference type="PATRIC" id="fig|1217721.7.peg.4039"/>
<keyword evidence="6 14" id="KW-0812">Transmembrane</keyword>
<dbReference type="PROSITE" id="PS01156">
    <property type="entry name" value="TONB_DEPENDENT_REC_2"/>
    <property type="match status" value="1"/>
</dbReference>
<proteinExistence type="inferred from homology"/>
<dbReference type="NCBIfam" id="TIGR01783">
    <property type="entry name" value="TonB-siderophor"/>
    <property type="match status" value="1"/>
</dbReference>
<keyword evidence="13 14" id="KW-0998">Cell outer membrane</keyword>
<dbReference type="InterPro" id="IPR010105">
    <property type="entry name" value="TonB_sidphr_rcpt"/>
</dbReference>
<dbReference type="InterPro" id="IPR012910">
    <property type="entry name" value="Plug_dom"/>
</dbReference>
<dbReference type="GO" id="GO:0015891">
    <property type="term" value="P:siderophore transport"/>
    <property type="evidence" value="ECO:0007669"/>
    <property type="project" value="InterPro"/>
</dbReference>
<gene>
    <name evidence="20" type="ORF">HY57_19710</name>
</gene>
<keyword evidence="7 17" id="KW-0732">Signal</keyword>
<keyword evidence="10 16" id="KW-0798">TonB box</keyword>
<feature type="domain" description="TonB-dependent receptor-like beta-barrel" evidence="18">
    <location>
        <begin position="272"/>
        <end position="689"/>
    </location>
</feature>
<keyword evidence="21" id="KW-1185">Reference proteome</keyword>
<dbReference type="Gene3D" id="2.40.170.20">
    <property type="entry name" value="TonB-dependent receptor, beta-barrel domain"/>
    <property type="match status" value="1"/>
</dbReference>
<evidence type="ECO:0000256" key="11">
    <source>
        <dbReference type="ARBA" id="ARBA00023136"/>
    </source>
</evidence>
<evidence type="ECO:0000256" key="8">
    <source>
        <dbReference type="ARBA" id="ARBA00023004"/>
    </source>
</evidence>
<keyword evidence="8" id="KW-0408">Iron</keyword>
<evidence type="ECO:0000256" key="10">
    <source>
        <dbReference type="ARBA" id="ARBA00023077"/>
    </source>
</evidence>
<dbReference type="Pfam" id="PF00593">
    <property type="entry name" value="TonB_dep_Rec_b-barrel"/>
    <property type="match status" value="1"/>
</dbReference>
<dbReference type="AlphaFoldDB" id="A0A075K5D0"/>
<dbReference type="GO" id="GO:0015344">
    <property type="term" value="F:siderophore uptake transmembrane transporter activity"/>
    <property type="evidence" value="ECO:0007669"/>
    <property type="project" value="TreeGrafter"/>
</dbReference>
<dbReference type="Pfam" id="PF07715">
    <property type="entry name" value="Plug"/>
    <property type="match status" value="1"/>
</dbReference>
<evidence type="ECO:0000256" key="13">
    <source>
        <dbReference type="ARBA" id="ARBA00023237"/>
    </source>
</evidence>
<dbReference type="GO" id="GO:0009279">
    <property type="term" value="C:cell outer membrane"/>
    <property type="evidence" value="ECO:0007669"/>
    <property type="project" value="UniProtKB-SubCell"/>
</dbReference>
<dbReference type="HOGENOM" id="CLU_008287_9_3_6"/>
<dbReference type="EMBL" id="CP008884">
    <property type="protein sequence ID" value="AIF49320.1"/>
    <property type="molecule type" value="Genomic_DNA"/>
</dbReference>
<evidence type="ECO:0000259" key="18">
    <source>
        <dbReference type="Pfam" id="PF00593"/>
    </source>
</evidence>
<evidence type="ECO:0000256" key="5">
    <source>
        <dbReference type="ARBA" id="ARBA00022496"/>
    </source>
</evidence>
<evidence type="ECO:0000256" key="1">
    <source>
        <dbReference type="ARBA" id="ARBA00004571"/>
    </source>
</evidence>
<keyword evidence="5" id="KW-0410">Iron transport</keyword>
<evidence type="ECO:0000256" key="2">
    <source>
        <dbReference type="ARBA" id="ARBA00009810"/>
    </source>
</evidence>
<evidence type="ECO:0000256" key="14">
    <source>
        <dbReference type="PROSITE-ProRule" id="PRU01360"/>
    </source>
</evidence>
<dbReference type="InterPro" id="IPR010917">
    <property type="entry name" value="TonB_rcpt_CS"/>
</dbReference>